<evidence type="ECO:0000256" key="2">
    <source>
        <dbReference type="ARBA" id="ARBA00023172"/>
    </source>
</evidence>
<evidence type="ECO:0000256" key="1">
    <source>
        <dbReference type="ARBA" id="ARBA00023125"/>
    </source>
</evidence>
<dbReference type="InterPro" id="IPR006164">
    <property type="entry name" value="DNA_bd_Ku70/Ku80"/>
</dbReference>
<dbReference type="SMART" id="SM00559">
    <property type="entry name" value="Ku78"/>
    <property type="match status" value="1"/>
</dbReference>
<comment type="function">
    <text evidence="3">With LigD forms a non-homologous end joining (NHEJ) DNA repair enzyme, which repairs dsDNA breaks with reduced fidelity. Binds linear dsDNA with 5'- and 3'- overhangs but not closed circular dsDNA nor ssDNA. Recruits and stimulates the ligase activity of LigD.</text>
</comment>
<sequence length="325" mass="35969">MARAIWSGSIGFGLVNVPVGLYSATEDKTVHFNQFEKGTDDRVRNKRVNEDTGKEVKYSDIVKGYDLGDGRHVIVTPDELEEVEPGRSSTIEITDFVEAADIDPVHYRRSYYLAPASDDAARPYGLLLQAMEKAGRIGIATLVMRNKQYLAAIRPHDRVLVLETMYFGDEVRDPADELPSIPRKAKFSDKDLKTAIGLIEALTTEWKPENYADTYRDRVLQLVKAKAKGREVVTDDDAEPEAEVLDLMEALRRSVDAAKSRKGAGNTETGKLKTRKAEDEKPKKKTATKKTAAKKTAAKETAAKKPAAKKTAAKKGTKRSARKAS</sequence>
<comment type="similarity">
    <text evidence="3">Belongs to the prokaryotic Ku family.</text>
</comment>
<dbReference type="NCBIfam" id="TIGR02772">
    <property type="entry name" value="Ku_bact"/>
    <property type="match status" value="1"/>
</dbReference>
<evidence type="ECO:0000313" key="7">
    <source>
        <dbReference type="Proteomes" id="UP001500957"/>
    </source>
</evidence>
<dbReference type="PIRSF" id="PIRSF006493">
    <property type="entry name" value="Prok_Ku"/>
    <property type="match status" value="1"/>
</dbReference>
<keyword evidence="2 3" id="KW-0233">DNA recombination</keyword>
<feature type="domain" description="Ku" evidence="5">
    <location>
        <begin position="53"/>
        <end position="183"/>
    </location>
</feature>
<keyword evidence="7" id="KW-1185">Reference proteome</keyword>
<dbReference type="Gene3D" id="2.40.290.10">
    <property type="match status" value="1"/>
</dbReference>
<dbReference type="PANTHER" id="PTHR41251">
    <property type="entry name" value="NON-HOMOLOGOUS END JOINING PROTEIN KU"/>
    <property type="match status" value="1"/>
</dbReference>
<dbReference type="InterPro" id="IPR016194">
    <property type="entry name" value="SPOC-like_C_dom_sf"/>
</dbReference>
<dbReference type="CDD" id="cd00789">
    <property type="entry name" value="KU_like"/>
    <property type="match status" value="1"/>
</dbReference>
<feature type="compositionally biased region" description="Basic residues" evidence="4">
    <location>
        <begin position="283"/>
        <end position="293"/>
    </location>
</feature>
<feature type="region of interest" description="Disordered" evidence="4">
    <location>
        <begin position="256"/>
        <end position="325"/>
    </location>
</feature>
<dbReference type="Pfam" id="PF02735">
    <property type="entry name" value="Ku"/>
    <property type="match status" value="1"/>
</dbReference>
<keyword evidence="3" id="KW-0227">DNA damage</keyword>
<dbReference type="HAMAP" id="MF_01875">
    <property type="entry name" value="Prokaryotic_Ku"/>
    <property type="match status" value="1"/>
</dbReference>
<keyword evidence="1 3" id="KW-0238">DNA-binding</keyword>
<dbReference type="Proteomes" id="UP001500957">
    <property type="component" value="Unassembled WGS sequence"/>
</dbReference>
<name>A0ABN1HAI0_9ACTN</name>
<feature type="compositionally biased region" description="Basic residues" evidence="4">
    <location>
        <begin position="306"/>
        <end position="325"/>
    </location>
</feature>
<dbReference type="InterPro" id="IPR009187">
    <property type="entry name" value="Prok_Ku"/>
</dbReference>
<evidence type="ECO:0000256" key="3">
    <source>
        <dbReference type="HAMAP-Rule" id="MF_01875"/>
    </source>
</evidence>
<proteinExistence type="inferred from homology"/>
<gene>
    <name evidence="3" type="primary">ku</name>
    <name evidence="6" type="ORF">GCM10009547_44480</name>
</gene>
<organism evidence="6 7">
    <name type="scientific">Sporichthya brevicatena</name>
    <dbReference type="NCBI Taxonomy" id="171442"/>
    <lineage>
        <taxon>Bacteria</taxon>
        <taxon>Bacillati</taxon>
        <taxon>Actinomycetota</taxon>
        <taxon>Actinomycetes</taxon>
        <taxon>Sporichthyales</taxon>
        <taxon>Sporichthyaceae</taxon>
        <taxon>Sporichthya</taxon>
    </lineage>
</organism>
<dbReference type="RefSeq" id="WP_344608948.1">
    <property type="nucleotide sequence ID" value="NZ_BAAAHE010000048.1"/>
</dbReference>
<dbReference type="PANTHER" id="PTHR41251:SF1">
    <property type="entry name" value="NON-HOMOLOGOUS END JOINING PROTEIN KU"/>
    <property type="match status" value="1"/>
</dbReference>
<evidence type="ECO:0000313" key="6">
    <source>
        <dbReference type="EMBL" id="GAA0635397.1"/>
    </source>
</evidence>
<comment type="subunit">
    <text evidence="3">Homodimer. Interacts with LigD.</text>
</comment>
<evidence type="ECO:0000259" key="5">
    <source>
        <dbReference type="SMART" id="SM00559"/>
    </source>
</evidence>
<evidence type="ECO:0000256" key="4">
    <source>
        <dbReference type="SAM" id="MobiDB-lite"/>
    </source>
</evidence>
<comment type="caution">
    <text evidence="6">The sequence shown here is derived from an EMBL/GenBank/DDBJ whole genome shotgun (WGS) entry which is preliminary data.</text>
</comment>
<dbReference type="EMBL" id="BAAAHE010000048">
    <property type="protein sequence ID" value="GAA0635397.1"/>
    <property type="molecule type" value="Genomic_DNA"/>
</dbReference>
<reference evidence="6 7" key="1">
    <citation type="journal article" date="2019" name="Int. J. Syst. Evol. Microbiol.">
        <title>The Global Catalogue of Microorganisms (GCM) 10K type strain sequencing project: providing services to taxonomists for standard genome sequencing and annotation.</title>
        <authorList>
            <consortium name="The Broad Institute Genomics Platform"/>
            <consortium name="The Broad Institute Genome Sequencing Center for Infectious Disease"/>
            <person name="Wu L."/>
            <person name="Ma J."/>
        </authorList>
    </citation>
    <scope>NUCLEOTIDE SEQUENCE [LARGE SCALE GENOMIC DNA]</scope>
    <source>
        <strain evidence="6 7">JCM 10671</strain>
    </source>
</reference>
<keyword evidence="3" id="KW-0234">DNA repair</keyword>
<dbReference type="SUPFAM" id="SSF100939">
    <property type="entry name" value="SPOC domain-like"/>
    <property type="match status" value="1"/>
</dbReference>
<accession>A0ABN1HAI0</accession>
<protein>
    <recommendedName>
        <fullName evidence="3">Non-homologous end joining protein Ku</fullName>
    </recommendedName>
</protein>